<evidence type="ECO:0000313" key="10">
    <source>
        <dbReference type="Proteomes" id="UP000010422"/>
    </source>
</evidence>
<feature type="region of interest" description="Disordered" evidence="8">
    <location>
        <begin position="108"/>
        <end position="158"/>
    </location>
</feature>
<sequence>MTIKHKEHEWTVDEEIALLRAVCKYRPIGIHKHFRIISIMQEMNSFMIKSADIWEKLKTLYNLELLDEISERFRNGKDNQRKEDLAQEPYFTEFLLPWEEYGEIMEEHRRASNSTSTSPPHLPHGVYEADRGAEEGSEIETLQTESPEPEATDDDFQFYTTKNLKKKYLALRIMRRMPKKTEKQVLTSEKNHSSNASSNTRTSRSEKITQNTTSNTRRSNRNKR</sequence>
<evidence type="ECO:0000256" key="6">
    <source>
        <dbReference type="ARBA" id="ARBA00023242"/>
    </source>
</evidence>
<evidence type="ECO:0000313" key="9">
    <source>
        <dbReference type="EMBL" id="CCJ29840.1"/>
    </source>
</evidence>
<name>L0PDY6_PNEJI</name>
<proteinExistence type="inferred from homology"/>
<evidence type="ECO:0008006" key="11">
    <source>
        <dbReference type="Google" id="ProtNLM"/>
    </source>
</evidence>
<dbReference type="STRING" id="1209962.L0PDY6"/>
<evidence type="ECO:0000256" key="4">
    <source>
        <dbReference type="ARBA" id="ARBA00023015"/>
    </source>
</evidence>
<dbReference type="PANTHER" id="PTHR13581:SF5">
    <property type="entry name" value="MRG_MORF4L-BINDING PROTEIN"/>
    <property type="match status" value="1"/>
</dbReference>
<organism evidence="10">
    <name type="scientific">Pneumocystis jirovecii</name>
    <name type="common">Human pneumocystis pneumonia agent</name>
    <dbReference type="NCBI Taxonomy" id="42068"/>
    <lineage>
        <taxon>Eukaryota</taxon>
        <taxon>Fungi</taxon>
        <taxon>Dikarya</taxon>
        <taxon>Ascomycota</taxon>
        <taxon>Taphrinomycotina</taxon>
        <taxon>Pneumocystomycetes</taxon>
        <taxon>Pneumocystaceae</taxon>
        <taxon>Pneumocystis</taxon>
    </lineage>
</organism>
<feature type="region of interest" description="Disordered" evidence="8">
    <location>
        <begin position="175"/>
        <end position="224"/>
    </location>
</feature>
<dbReference type="PANTHER" id="PTHR13581">
    <property type="entry name" value="MRG-BINDING PROTEIN"/>
    <property type="match status" value="1"/>
</dbReference>
<dbReference type="GO" id="GO:0006325">
    <property type="term" value="P:chromatin organization"/>
    <property type="evidence" value="ECO:0007669"/>
    <property type="project" value="UniProtKB-KW"/>
</dbReference>
<evidence type="ECO:0000256" key="2">
    <source>
        <dbReference type="ARBA" id="ARBA00007117"/>
    </source>
</evidence>
<dbReference type="InterPro" id="IPR012423">
    <property type="entry name" value="Eaf7/MRGBP"/>
</dbReference>
<keyword evidence="3" id="KW-0156">Chromatin regulator</keyword>
<keyword evidence="4" id="KW-0805">Transcription regulation</keyword>
<comment type="function">
    <text evidence="7">Component of the NuA4 histone acetyltransferase complex which is involved in transcriptional activation of selected genes principally by acetylation of nucleosomal histone H4 and H2A. The NuA4 complex is also involved in DNA repair.</text>
</comment>
<dbReference type="GO" id="GO:0006357">
    <property type="term" value="P:regulation of transcription by RNA polymerase II"/>
    <property type="evidence" value="ECO:0007669"/>
    <property type="project" value="TreeGrafter"/>
</dbReference>
<evidence type="ECO:0000256" key="3">
    <source>
        <dbReference type="ARBA" id="ARBA00022853"/>
    </source>
</evidence>
<dbReference type="GO" id="GO:0035267">
    <property type="term" value="C:NuA4 histone acetyltransferase complex"/>
    <property type="evidence" value="ECO:0007669"/>
    <property type="project" value="TreeGrafter"/>
</dbReference>
<accession>L0PDY6</accession>
<dbReference type="VEuPathDB" id="FungiDB:PNEJI1_002863"/>
<keyword evidence="6" id="KW-0539">Nucleus</keyword>
<dbReference type="AlphaFoldDB" id="L0PDY6"/>
<evidence type="ECO:0000256" key="5">
    <source>
        <dbReference type="ARBA" id="ARBA00023163"/>
    </source>
</evidence>
<evidence type="ECO:0000256" key="1">
    <source>
        <dbReference type="ARBA" id="ARBA00004123"/>
    </source>
</evidence>
<dbReference type="GO" id="GO:0005634">
    <property type="term" value="C:nucleus"/>
    <property type="evidence" value="ECO:0007669"/>
    <property type="project" value="UniProtKB-SubCell"/>
</dbReference>
<reference evidence="9 10" key="1">
    <citation type="journal article" date="2012" name="MBio">
        <title>De novo assembly of the Pneumocystis jirovecii genome from a single bronchoalveolar lavage fluid specimen from a patient.</title>
        <authorList>
            <person name="Cisse O.H."/>
            <person name="Pagni M."/>
            <person name="Hauser P.M."/>
        </authorList>
    </citation>
    <scope>NUCLEOTIDE SEQUENCE [LARGE SCALE GENOMIC DNA]</scope>
    <source>
        <strain evidence="9 10">SE8</strain>
    </source>
</reference>
<dbReference type="InParanoid" id="L0PDY6"/>
<dbReference type="Proteomes" id="UP000010422">
    <property type="component" value="Unassembled WGS sequence"/>
</dbReference>
<feature type="compositionally biased region" description="Low complexity" evidence="8">
    <location>
        <begin position="193"/>
        <end position="202"/>
    </location>
</feature>
<comment type="subcellular location">
    <subcellularLocation>
        <location evidence="1">Nucleus</location>
    </subcellularLocation>
</comment>
<dbReference type="Pfam" id="PF07904">
    <property type="entry name" value="Eaf7"/>
    <property type="match status" value="1"/>
</dbReference>
<feature type="compositionally biased region" description="Acidic residues" evidence="8">
    <location>
        <begin position="147"/>
        <end position="156"/>
    </location>
</feature>
<dbReference type="EMBL" id="CAKM01000218">
    <property type="protein sequence ID" value="CCJ29840.1"/>
    <property type="molecule type" value="Genomic_DNA"/>
</dbReference>
<keyword evidence="5" id="KW-0804">Transcription</keyword>
<comment type="similarity">
    <text evidence="2">Belongs to the EAF7 family.</text>
</comment>
<protein>
    <recommendedName>
        <fullName evidence="11">Chromatin modification-related protein EAF7</fullName>
    </recommendedName>
</protein>
<evidence type="ECO:0000256" key="8">
    <source>
        <dbReference type="SAM" id="MobiDB-lite"/>
    </source>
</evidence>
<gene>
    <name evidence="9" type="ORF">PNEJI1_002863</name>
</gene>
<evidence type="ECO:0000256" key="7">
    <source>
        <dbReference type="ARBA" id="ARBA00025178"/>
    </source>
</evidence>
<comment type="caution">
    <text evidence="9">The sequence shown here is derived from an EMBL/GenBank/DDBJ whole genome shotgun (WGS) entry which is preliminary data.</text>
</comment>